<comment type="similarity">
    <text evidence="1">Belongs to the transferase hexapeptide repeat family.</text>
</comment>
<dbReference type="RefSeq" id="WP_270049419.1">
    <property type="nucleotide sequence ID" value="NZ_CP054475.1"/>
</dbReference>
<dbReference type="InterPro" id="IPR001451">
    <property type="entry name" value="Hexapep"/>
</dbReference>
<dbReference type="InterPro" id="IPR050179">
    <property type="entry name" value="Trans_hexapeptide_repeat"/>
</dbReference>
<organism evidence="2 3">
    <name type="scientific">Thalassolituus hydrocarboniclasticus</name>
    <dbReference type="NCBI Taxonomy" id="2742796"/>
    <lineage>
        <taxon>Bacteria</taxon>
        <taxon>Pseudomonadati</taxon>
        <taxon>Pseudomonadota</taxon>
        <taxon>Gammaproteobacteria</taxon>
        <taxon>Oceanospirillales</taxon>
        <taxon>Oceanospirillaceae</taxon>
        <taxon>Thalassolituus</taxon>
    </lineage>
</organism>
<gene>
    <name evidence="2" type="ORF">HUF19_11180</name>
</gene>
<dbReference type="SUPFAM" id="SSF51161">
    <property type="entry name" value="Trimeric LpxA-like enzymes"/>
    <property type="match status" value="1"/>
</dbReference>
<dbReference type="Pfam" id="PF00132">
    <property type="entry name" value="Hexapep"/>
    <property type="match status" value="1"/>
</dbReference>
<name>A0ABY6AAT0_9GAMM</name>
<accession>A0ABY6AAT0</accession>
<dbReference type="Pfam" id="PF14602">
    <property type="entry name" value="Hexapep_2"/>
    <property type="match status" value="1"/>
</dbReference>
<dbReference type="InterPro" id="IPR011004">
    <property type="entry name" value="Trimer_LpxA-like_sf"/>
</dbReference>
<dbReference type="EMBL" id="CP054475">
    <property type="protein sequence ID" value="UXD87958.1"/>
    <property type="molecule type" value="Genomic_DNA"/>
</dbReference>
<evidence type="ECO:0000313" key="2">
    <source>
        <dbReference type="EMBL" id="UXD87958.1"/>
    </source>
</evidence>
<protein>
    <submittedName>
        <fullName evidence="2">N-acetyltransferase</fullName>
    </submittedName>
</protein>
<dbReference type="Gene3D" id="2.160.10.10">
    <property type="entry name" value="Hexapeptide repeat proteins"/>
    <property type="match status" value="1"/>
</dbReference>
<proteinExistence type="inferred from homology"/>
<dbReference type="Proteomes" id="UP001065322">
    <property type="component" value="Chromosome"/>
</dbReference>
<reference evidence="3" key="1">
    <citation type="submission" date="2020-06" db="EMBL/GenBank/DDBJ databases">
        <title>Thalassolituus marinus alknpb1M-1, a hydrocarbon-degrading bacterium isolated from the deep-sea overlying water using an in-situ strategy from the South China Sea basin.</title>
        <authorList>
            <person name="Dong C."/>
            <person name="Chen Y."/>
            <person name="Shao Z."/>
        </authorList>
    </citation>
    <scope>NUCLEOTIDE SEQUENCE [LARGE SCALE GENOMIC DNA]</scope>
    <source>
        <strain evidence="3">alknpb1M-1</strain>
    </source>
</reference>
<keyword evidence="3" id="KW-1185">Reference proteome</keyword>
<evidence type="ECO:0000313" key="3">
    <source>
        <dbReference type="Proteomes" id="UP001065322"/>
    </source>
</evidence>
<sequence length="159" mass="16983">MTSPSFKYIGIREDVEFGKDVVLVEPVNIYGCNISDSVFIGPFVEIQKDVRIGARTKIQSHTFICELVSIGADCFVGHGVMFVNDLFSNGGPARGDKTLWKSTIIGNHVSIGSNATILPVEICDYVVIGAGSVVTKSITSSGIYAGNPAVKIKDIEQNG</sequence>
<dbReference type="PANTHER" id="PTHR43300:SF4">
    <property type="entry name" value="ACYL-[ACYL-CARRIER-PROTEIN]--UDP-N-ACETYLGLUCOSAMINE O-ACYLTRANSFERASE"/>
    <property type="match status" value="1"/>
</dbReference>
<dbReference type="CDD" id="cd03358">
    <property type="entry name" value="LbH_WxcM_N_like"/>
    <property type="match status" value="1"/>
</dbReference>
<dbReference type="PANTHER" id="PTHR43300">
    <property type="entry name" value="ACETYLTRANSFERASE"/>
    <property type="match status" value="1"/>
</dbReference>
<evidence type="ECO:0000256" key="1">
    <source>
        <dbReference type="ARBA" id="ARBA00007274"/>
    </source>
</evidence>